<protein>
    <submittedName>
        <fullName evidence="1">Uncharacterized protein</fullName>
    </submittedName>
</protein>
<dbReference type="Proteomes" id="UP001285352">
    <property type="component" value="Unassembled WGS sequence"/>
</dbReference>
<sequence length="93" mass="10136">MTQQPPGELDGARVLQFALIGPAQTATGNTFHFGDFPDVVRGLALAGYEGEKSVYLFYCDAEWNVLTDTCHSSSQDAIDQARFEFGGLEFQGL</sequence>
<reference evidence="1 2" key="1">
    <citation type="submission" date="2023-11" db="EMBL/GenBank/DDBJ databases">
        <title>Lentzea sokolovensis, sp. nov., Lentzea kristufkii, sp. nov., and Lentzea miocenensis, sp. nov., rare actinobacteria from Sokolov Coal Basin, Miocene lacustrine sediment, Czech Republic.</title>
        <authorList>
            <person name="Lara A."/>
            <person name="Kotroba L."/>
            <person name="Nouioui I."/>
            <person name="Neumann-Schaal M."/>
            <person name="Mast Y."/>
            <person name="Chronakova A."/>
        </authorList>
    </citation>
    <scope>NUCLEOTIDE SEQUENCE [LARGE SCALE GENOMIC DNA]</scope>
    <source>
        <strain evidence="1 2">BCCO 10_0061</strain>
    </source>
</reference>
<gene>
    <name evidence="1" type="ORF">SK854_27940</name>
</gene>
<proteinExistence type="predicted"/>
<name>A0ABU4V2F5_9PSEU</name>
<dbReference type="RefSeq" id="WP_319978083.1">
    <property type="nucleotide sequence ID" value="NZ_JAXAVU010000011.1"/>
</dbReference>
<keyword evidence="2" id="KW-1185">Reference proteome</keyword>
<evidence type="ECO:0000313" key="1">
    <source>
        <dbReference type="EMBL" id="MDX8145971.1"/>
    </source>
</evidence>
<organism evidence="1 2">
    <name type="scientific">Lentzea sokolovensis</name>
    <dbReference type="NCBI Taxonomy" id="3095429"/>
    <lineage>
        <taxon>Bacteria</taxon>
        <taxon>Bacillati</taxon>
        <taxon>Actinomycetota</taxon>
        <taxon>Actinomycetes</taxon>
        <taxon>Pseudonocardiales</taxon>
        <taxon>Pseudonocardiaceae</taxon>
        <taxon>Lentzea</taxon>
    </lineage>
</organism>
<accession>A0ABU4V2F5</accession>
<dbReference type="EMBL" id="JAXAVU010000011">
    <property type="protein sequence ID" value="MDX8145971.1"/>
    <property type="molecule type" value="Genomic_DNA"/>
</dbReference>
<comment type="caution">
    <text evidence="1">The sequence shown here is derived from an EMBL/GenBank/DDBJ whole genome shotgun (WGS) entry which is preliminary data.</text>
</comment>
<evidence type="ECO:0000313" key="2">
    <source>
        <dbReference type="Proteomes" id="UP001285352"/>
    </source>
</evidence>